<dbReference type="KEGG" id="tob:V4D31_04835"/>
<protein>
    <submittedName>
        <fullName evidence="2">Uncharacterized protein</fullName>
    </submittedName>
</protein>
<dbReference type="EMBL" id="CP144374">
    <property type="protein sequence ID" value="XCH47680.1"/>
    <property type="molecule type" value="Genomic_DNA"/>
</dbReference>
<organism evidence="2">
    <name type="scientific">Thermodesulfovibrio obliviosus</name>
    <dbReference type="NCBI Taxonomy" id="3118332"/>
    <lineage>
        <taxon>Bacteria</taxon>
        <taxon>Pseudomonadati</taxon>
        <taxon>Nitrospirota</taxon>
        <taxon>Thermodesulfovibrionia</taxon>
        <taxon>Thermodesulfovibrionales</taxon>
        <taxon>Thermodesulfovibrionaceae</taxon>
        <taxon>Thermodesulfovibrio</taxon>
    </lineage>
</organism>
<dbReference type="AlphaFoldDB" id="A0AAU8H0C7"/>
<keyword evidence="1" id="KW-0472">Membrane</keyword>
<keyword evidence="1" id="KW-0812">Transmembrane</keyword>
<accession>A0AAU8H0C7</accession>
<evidence type="ECO:0000313" key="2">
    <source>
        <dbReference type="EMBL" id="XCH47680.1"/>
    </source>
</evidence>
<keyword evidence="1" id="KW-1133">Transmembrane helix</keyword>
<evidence type="ECO:0000256" key="1">
    <source>
        <dbReference type="SAM" id="Phobius"/>
    </source>
</evidence>
<dbReference type="RefSeq" id="WP_353685341.1">
    <property type="nucleotide sequence ID" value="NZ_CP144374.1"/>
</dbReference>
<name>A0AAU8H0C7_9BACT</name>
<gene>
    <name evidence="2" type="ORF">V4D31_04835</name>
</gene>
<sequence length="44" mass="5103">MNSRGYEERRILKHDPIAPYRTVFYIVFAFGVVYLTAIIILGAK</sequence>
<reference evidence="2" key="1">
    <citation type="submission" date="2024-01" db="EMBL/GenBank/DDBJ databases">
        <title>The first autotrophic representatives of the genus Thermodesulfovibrio.</title>
        <authorList>
            <person name="Maltseva A.I."/>
            <person name="Elcheninov A.G."/>
            <person name="Kublanov I.V."/>
            <person name="Lebedinsky A.V."/>
            <person name="Frolov E.N."/>
        </authorList>
    </citation>
    <scope>NUCLEOTIDE SEQUENCE</scope>
    <source>
        <strain evidence="2">3462-1</strain>
    </source>
</reference>
<proteinExistence type="predicted"/>
<feature type="transmembrane region" description="Helical" evidence="1">
    <location>
        <begin position="22"/>
        <end position="43"/>
    </location>
</feature>